<dbReference type="AlphaFoldDB" id="A0A6B9XSL1"/>
<name>A0A6B9XSL1_PICSI</name>
<proteinExistence type="predicted"/>
<gene>
    <name evidence="1" type="primary">orf04018</name>
    <name evidence="1" type="ORF">Q903MT_gene3995</name>
</gene>
<evidence type="ECO:0000313" key="1">
    <source>
        <dbReference type="EMBL" id="QHR89973.1"/>
    </source>
</evidence>
<organism evidence="1">
    <name type="scientific">Picea sitchensis</name>
    <name type="common">Sitka spruce</name>
    <name type="synonym">Pinus sitchensis</name>
    <dbReference type="NCBI Taxonomy" id="3332"/>
    <lineage>
        <taxon>Eukaryota</taxon>
        <taxon>Viridiplantae</taxon>
        <taxon>Streptophyta</taxon>
        <taxon>Embryophyta</taxon>
        <taxon>Tracheophyta</taxon>
        <taxon>Spermatophyta</taxon>
        <taxon>Pinopsida</taxon>
        <taxon>Pinidae</taxon>
        <taxon>Conifers I</taxon>
        <taxon>Pinales</taxon>
        <taxon>Pinaceae</taxon>
        <taxon>Picea</taxon>
    </lineage>
</organism>
<geneLocation type="mitochondrion" evidence="1"/>
<reference evidence="1" key="1">
    <citation type="submission" date="2019-03" db="EMBL/GenBank/DDBJ databases">
        <title>Largest Complete Mitochondrial Genome of a Gymnosperm, Sitka Spruce (Picea sitchensis), Indicates Complex Physical Structure.</title>
        <authorList>
            <person name="Jackman S.D."/>
            <person name="Coombe L."/>
            <person name="Warren R."/>
            <person name="Kirk H."/>
            <person name="Trinh E."/>
            <person name="McLeod T."/>
            <person name="Pleasance S."/>
            <person name="Pandoh P."/>
            <person name="Zhao Y."/>
            <person name="Coope R."/>
            <person name="Bousquet J."/>
            <person name="Bohlmann J.C."/>
            <person name="Jones S.J.M."/>
            <person name="Birol I."/>
        </authorList>
    </citation>
    <scope>NUCLEOTIDE SEQUENCE</scope>
    <source>
        <strain evidence="1">Q903</strain>
    </source>
</reference>
<sequence>MLEHKELDRLIPLFALLAQMDAVYAPASSTYSTAFPVSPAFTGHAGTRPIRSLVPSKERAQIPIQSIHCCYLCLCCWLNKINWRFLKTKNEVKDTRVRGPSFPFPSPPVDRASKACLLDCFSSLYRC</sequence>
<protein>
    <submittedName>
        <fullName evidence="1">Uncharacterized protein</fullName>
    </submittedName>
</protein>
<dbReference type="EMBL" id="MK697699">
    <property type="protein sequence ID" value="QHR89973.1"/>
    <property type="molecule type" value="Genomic_DNA"/>
</dbReference>
<keyword evidence="1" id="KW-0496">Mitochondrion</keyword>
<accession>A0A6B9XSL1</accession>